<proteinExistence type="predicted"/>
<accession>A0A7M2SAJ5</accession>
<evidence type="ECO:0000313" key="1">
    <source>
        <dbReference type="EMBL" id="QOV33397.1"/>
    </source>
</evidence>
<dbReference type="Proteomes" id="UP000594205">
    <property type="component" value="Chromosome"/>
</dbReference>
<dbReference type="AlphaFoldDB" id="A0A7M2SAJ5"/>
<reference evidence="1 2" key="1">
    <citation type="submission" date="2020-10" db="EMBL/GenBank/DDBJ databases">
        <title>Streptomyces ferrugineus complate genome analysis.</title>
        <authorList>
            <person name="Anwar N."/>
        </authorList>
    </citation>
    <scope>NUCLEOTIDE SEQUENCE [LARGE SCALE GENOMIC DNA]</scope>
    <source>
        <strain evidence="1 2">CCTCC AA2014009</strain>
    </source>
</reference>
<protein>
    <submittedName>
        <fullName evidence="1">Uncharacterized protein</fullName>
    </submittedName>
</protein>
<evidence type="ECO:0000313" key="2">
    <source>
        <dbReference type="Proteomes" id="UP000594205"/>
    </source>
</evidence>
<keyword evidence="2" id="KW-1185">Reference proteome</keyword>
<dbReference type="KEGG" id="sfeu:IM697_24610"/>
<organism evidence="1 2">
    <name type="scientific">Streptomyces ferrugineus</name>
    <dbReference type="NCBI Taxonomy" id="1413221"/>
    <lineage>
        <taxon>Bacteria</taxon>
        <taxon>Bacillati</taxon>
        <taxon>Actinomycetota</taxon>
        <taxon>Actinomycetes</taxon>
        <taxon>Kitasatosporales</taxon>
        <taxon>Streptomycetaceae</taxon>
        <taxon>Streptomyces</taxon>
    </lineage>
</organism>
<dbReference type="EMBL" id="CP063373">
    <property type="protein sequence ID" value="QOV33397.1"/>
    <property type="molecule type" value="Genomic_DNA"/>
</dbReference>
<gene>
    <name evidence="1" type="ORF">IM697_24610</name>
</gene>
<name>A0A7M2SAJ5_9ACTN</name>
<sequence length="50" mass="5217">MPSPALRSASAIELVEGCDEAGVLMLRGAAGMVSEAMGIITPRRLPRHVV</sequence>
<dbReference type="RefSeq" id="WP_194038275.1">
    <property type="nucleotide sequence ID" value="NZ_CP063373.1"/>
</dbReference>